<dbReference type="EMBL" id="UYRR01033062">
    <property type="protein sequence ID" value="VDK57695.1"/>
    <property type="molecule type" value="Genomic_DNA"/>
</dbReference>
<dbReference type="PANTHER" id="PTHR21593:SF36">
    <property type="entry name" value="DUF148 DOMAIN-CONTAINING PROTEIN-RELATED"/>
    <property type="match status" value="1"/>
</dbReference>
<dbReference type="WBParaSite" id="ASIM_0001699501-mRNA-1">
    <property type="protein sequence ID" value="ASIM_0001699501-mRNA-1"/>
    <property type="gene ID" value="ASIM_0001699501"/>
</dbReference>
<sequence length="160" mass="17686">MRFIIIGSLLVTAVIAAPTMSPSFALMPKFLKEAKPEAQQEFMAIVTDESLTINELEEKLNAWAAKQGGDVEKDYKMLEETAKKDADELNDAAESSSSLSQAAKDAFKHIDEIAADQNQTVTQLIKTIANYCENLPVSVLEEVMNFVGDKMNFLGYDDDE</sequence>
<evidence type="ECO:0000256" key="1">
    <source>
        <dbReference type="SAM" id="SignalP"/>
    </source>
</evidence>
<dbReference type="Proteomes" id="UP000267096">
    <property type="component" value="Unassembled WGS sequence"/>
</dbReference>
<reference evidence="3 4" key="2">
    <citation type="submission" date="2018-11" db="EMBL/GenBank/DDBJ databases">
        <authorList>
            <consortium name="Pathogen Informatics"/>
        </authorList>
    </citation>
    <scope>NUCLEOTIDE SEQUENCE [LARGE SCALE GENOMIC DNA]</scope>
</reference>
<evidence type="ECO:0000313" key="4">
    <source>
        <dbReference type="Proteomes" id="UP000267096"/>
    </source>
</evidence>
<proteinExistence type="predicted"/>
<name>A0A0M3K7Q4_ANISI</name>
<dbReference type="PANTHER" id="PTHR21593">
    <property type="entry name" value="PRION-LIKE- Q/N-RICH -DOMAIN-BEARING PROTEIN PROTEIN"/>
    <property type="match status" value="1"/>
</dbReference>
<protein>
    <submittedName>
        <fullName evidence="5">DUF148 domain-containing protein</fullName>
    </submittedName>
</protein>
<evidence type="ECO:0000259" key="2">
    <source>
        <dbReference type="Pfam" id="PF02520"/>
    </source>
</evidence>
<dbReference type="Pfam" id="PF02520">
    <property type="entry name" value="ANIS5_cation-bd"/>
    <property type="match status" value="1"/>
</dbReference>
<keyword evidence="4" id="KW-1185">Reference proteome</keyword>
<feature type="chain" id="PRO_5043121293" evidence="1">
    <location>
        <begin position="17"/>
        <end position="160"/>
    </location>
</feature>
<feature type="signal peptide" evidence="1">
    <location>
        <begin position="1"/>
        <end position="16"/>
    </location>
</feature>
<dbReference type="AlphaFoldDB" id="A0A0M3K7Q4"/>
<dbReference type="InterPro" id="IPR003677">
    <property type="entry name" value="ANIS5_cation-bd"/>
</dbReference>
<dbReference type="OrthoDB" id="5845888at2759"/>
<evidence type="ECO:0000313" key="3">
    <source>
        <dbReference type="EMBL" id="VDK57695.1"/>
    </source>
</evidence>
<evidence type="ECO:0000313" key="5">
    <source>
        <dbReference type="WBParaSite" id="ASIM_0001699501-mRNA-1"/>
    </source>
</evidence>
<organism evidence="5">
    <name type="scientific">Anisakis simplex</name>
    <name type="common">Herring worm</name>
    <dbReference type="NCBI Taxonomy" id="6269"/>
    <lineage>
        <taxon>Eukaryota</taxon>
        <taxon>Metazoa</taxon>
        <taxon>Ecdysozoa</taxon>
        <taxon>Nematoda</taxon>
        <taxon>Chromadorea</taxon>
        <taxon>Rhabditida</taxon>
        <taxon>Spirurina</taxon>
        <taxon>Ascaridomorpha</taxon>
        <taxon>Ascaridoidea</taxon>
        <taxon>Anisakidae</taxon>
        <taxon>Anisakis</taxon>
        <taxon>Anisakis simplex complex</taxon>
    </lineage>
</organism>
<dbReference type="InterPro" id="IPR052823">
    <property type="entry name" value="SXP/RAL-2_related"/>
</dbReference>
<feature type="domain" description="SXP/RAL-2 family protein Ani s 5-like cation-binding" evidence="2">
    <location>
        <begin position="37"/>
        <end position="139"/>
    </location>
</feature>
<gene>
    <name evidence="3" type="ORF">ASIM_LOCUS16402</name>
</gene>
<reference evidence="5" key="1">
    <citation type="submission" date="2017-02" db="UniProtKB">
        <authorList>
            <consortium name="WormBaseParasite"/>
        </authorList>
    </citation>
    <scope>IDENTIFICATION</scope>
</reference>
<accession>A0A0M3K7Q4</accession>
<keyword evidence="1" id="KW-0732">Signal</keyword>